<dbReference type="EMBL" id="JALGAR010000003">
    <property type="protein sequence ID" value="MCI4658843.1"/>
    <property type="molecule type" value="Genomic_DNA"/>
</dbReference>
<organism evidence="8 9">
    <name type="scientific">Cryobacterium zhongshanensis</name>
    <dbReference type="NCBI Taxonomy" id="2928153"/>
    <lineage>
        <taxon>Bacteria</taxon>
        <taxon>Bacillati</taxon>
        <taxon>Actinomycetota</taxon>
        <taxon>Actinomycetes</taxon>
        <taxon>Micrococcales</taxon>
        <taxon>Microbacteriaceae</taxon>
        <taxon>Cryobacterium</taxon>
    </lineage>
</organism>
<dbReference type="InterPro" id="IPR015797">
    <property type="entry name" value="NUDIX_hydrolase-like_dom_sf"/>
</dbReference>
<keyword evidence="9" id="KW-1185">Reference proteome</keyword>
<keyword evidence="6" id="KW-0464">Manganese</keyword>
<comment type="cofactor">
    <cofactor evidence="2">
        <name>Mg(2+)</name>
        <dbReference type="ChEBI" id="CHEBI:18420"/>
    </cofactor>
</comment>
<keyword evidence="4" id="KW-0378">Hydrolase</keyword>
<comment type="caution">
    <text evidence="8">The sequence shown here is derived from an EMBL/GenBank/DDBJ whole genome shotgun (WGS) entry which is preliminary data.</text>
</comment>
<evidence type="ECO:0000313" key="8">
    <source>
        <dbReference type="EMBL" id="MCI4658843.1"/>
    </source>
</evidence>
<reference evidence="8" key="1">
    <citation type="submission" date="2022-03" db="EMBL/GenBank/DDBJ databases">
        <title>Cryobacterium sp. nov. strain ZS14-85, isolated from Antarctic soil.</title>
        <authorList>
            <person name="Li J."/>
            <person name="Niu G."/>
        </authorList>
    </citation>
    <scope>NUCLEOTIDE SEQUENCE</scope>
    <source>
        <strain evidence="8">ZS14-85</strain>
    </source>
</reference>
<sequence length="232" mass="25063">MMLPTTNDPRRQLAALCERGLDWHTGATRSLPDSAQARHAAVLVLFGVLDSSIAQPARTGRAREQVPRDLDVLLLRRAATLGSHPGQIAFPGGRLEATDAGPIAAALREAVEETGLDPEGLEPLGTLPALPVPVSNHLVTPVPAWWTRESEVAAVDHLETVDVFRVPVADLLDPANRVSTAHEVGGDIYRSPAFTVDGRLIWGFTAIVLSRMFDELGWADPWDASRTVRPDL</sequence>
<evidence type="ECO:0000313" key="9">
    <source>
        <dbReference type="Proteomes" id="UP001165341"/>
    </source>
</evidence>
<keyword evidence="5" id="KW-0460">Magnesium</keyword>
<dbReference type="RefSeq" id="WP_243012478.1">
    <property type="nucleotide sequence ID" value="NZ_JALGAR010000003.1"/>
</dbReference>
<dbReference type="GO" id="GO:0046872">
    <property type="term" value="F:metal ion binding"/>
    <property type="evidence" value="ECO:0007669"/>
    <property type="project" value="UniProtKB-KW"/>
</dbReference>
<keyword evidence="3" id="KW-0479">Metal-binding</keyword>
<dbReference type="Pfam" id="PF00293">
    <property type="entry name" value="NUDIX"/>
    <property type="match status" value="1"/>
</dbReference>
<evidence type="ECO:0000256" key="2">
    <source>
        <dbReference type="ARBA" id="ARBA00001946"/>
    </source>
</evidence>
<dbReference type="CDD" id="cd03426">
    <property type="entry name" value="NUDIX_CoAse_Nudt7"/>
    <property type="match status" value="1"/>
</dbReference>
<dbReference type="AlphaFoldDB" id="A0AA41QYL4"/>
<proteinExistence type="predicted"/>
<protein>
    <submittedName>
        <fullName evidence="8">CoA pyrophosphatase</fullName>
    </submittedName>
</protein>
<dbReference type="PROSITE" id="PS51462">
    <property type="entry name" value="NUDIX"/>
    <property type="match status" value="1"/>
</dbReference>
<dbReference type="InterPro" id="IPR045121">
    <property type="entry name" value="CoAse"/>
</dbReference>
<evidence type="ECO:0000256" key="6">
    <source>
        <dbReference type="ARBA" id="ARBA00023211"/>
    </source>
</evidence>
<evidence type="ECO:0000256" key="1">
    <source>
        <dbReference type="ARBA" id="ARBA00001936"/>
    </source>
</evidence>
<feature type="domain" description="Nudix hydrolase" evidence="7">
    <location>
        <begin position="37"/>
        <end position="196"/>
    </location>
</feature>
<gene>
    <name evidence="8" type="ORF">MQH31_13610</name>
</gene>
<dbReference type="InterPro" id="IPR000086">
    <property type="entry name" value="NUDIX_hydrolase_dom"/>
</dbReference>
<name>A0AA41QYL4_9MICO</name>
<dbReference type="PANTHER" id="PTHR12992:SF11">
    <property type="entry name" value="MITOCHONDRIAL COENZYME A DIPHOSPHATASE NUDT8"/>
    <property type="match status" value="1"/>
</dbReference>
<evidence type="ECO:0000256" key="4">
    <source>
        <dbReference type="ARBA" id="ARBA00022801"/>
    </source>
</evidence>
<dbReference type="Gene3D" id="3.90.79.10">
    <property type="entry name" value="Nucleoside Triphosphate Pyrophosphohydrolase"/>
    <property type="match status" value="1"/>
</dbReference>
<evidence type="ECO:0000259" key="7">
    <source>
        <dbReference type="PROSITE" id="PS51462"/>
    </source>
</evidence>
<dbReference type="SUPFAM" id="SSF55811">
    <property type="entry name" value="Nudix"/>
    <property type="match status" value="1"/>
</dbReference>
<evidence type="ECO:0000256" key="3">
    <source>
        <dbReference type="ARBA" id="ARBA00022723"/>
    </source>
</evidence>
<accession>A0AA41QYL4</accession>
<dbReference type="PANTHER" id="PTHR12992">
    <property type="entry name" value="NUDIX HYDROLASE"/>
    <property type="match status" value="1"/>
</dbReference>
<dbReference type="Proteomes" id="UP001165341">
    <property type="component" value="Unassembled WGS sequence"/>
</dbReference>
<evidence type="ECO:0000256" key="5">
    <source>
        <dbReference type="ARBA" id="ARBA00022842"/>
    </source>
</evidence>
<dbReference type="GO" id="GO:0010945">
    <property type="term" value="F:coenzyme A diphosphatase activity"/>
    <property type="evidence" value="ECO:0007669"/>
    <property type="project" value="InterPro"/>
</dbReference>
<comment type="cofactor">
    <cofactor evidence="1">
        <name>Mn(2+)</name>
        <dbReference type="ChEBI" id="CHEBI:29035"/>
    </cofactor>
</comment>